<accession>B2J2C1</accession>
<name>B2J2C1_NOSP7</name>
<evidence type="ECO:0000256" key="1">
    <source>
        <dbReference type="SAM" id="Phobius"/>
    </source>
</evidence>
<dbReference type="KEGG" id="npu:Npun_R0010"/>
<feature type="transmembrane region" description="Helical" evidence="1">
    <location>
        <begin position="81"/>
        <end position="100"/>
    </location>
</feature>
<dbReference type="HOGENOM" id="CLU_530915_0_0_3"/>
<reference evidence="3" key="1">
    <citation type="submission" date="2008-04" db="EMBL/GenBank/DDBJ databases">
        <title>Complete sequence of chromosome of Nostoc punctiforme ATCC 29133.</title>
        <authorList>
            <consortium name="US DOE Joint Genome Institute"/>
            <person name="Copeland A."/>
            <person name="Lucas S."/>
            <person name="Lapidus A."/>
            <person name="Glavina del Rio T."/>
            <person name="Dalin E."/>
            <person name="Tice H."/>
            <person name="Pitluck S."/>
            <person name="Chain P."/>
            <person name="Malfatti S."/>
            <person name="Shin M."/>
            <person name="Vergez L."/>
            <person name="Schmutz J."/>
            <person name="Larimer F."/>
            <person name="Land M."/>
            <person name="Hauser L."/>
            <person name="Kyrpides N."/>
            <person name="Kim E."/>
            <person name="Meeks J.C."/>
            <person name="Elhai J."/>
            <person name="Campbell E.L."/>
            <person name="Thiel T."/>
            <person name="Longmire J."/>
            <person name="Potts M."/>
            <person name="Atlas R."/>
        </authorList>
    </citation>
    <scope>NUCLEOTIDE SEQUENCE [LARGE SCALE GENOMIC DNA]</scope>
    <source>
        <strain evidence="3">ATCC 29133 / PCC 73102</strain>
    </source>
</reference>
<dbReference type="EnsemblBacteria" id="ACC78813">
    <property type="protein sequence ID" value="ACC78813"/>
    <property type="gene ID" value="Npun_R0010"/>
</dbReference>
<evidence type="ECO:0008006" key="4">
    <source>
        <dbReference type="Google" id="ProtNLM"/>
    </source>
</evidence>
<dbReference type="Proteomes" id="UP000001191">
    <property type="component" value="Chromosome"/>
</dbReference>
<feature type="transmembrane region" description="Helical" evidence="1">
    <location>
        <begin position="406"/>
        <end position="424"/>
    </location>
</feature>
<gene>
    <name evidence="2" type="ordered locus">Npun_R0010</name>
</gene>
<dbReference type="SUPFAM" id="SSF56784">
    <property type="entry name" value="HAD-like"/>
    <property type="match status" value="1"/>
</dbReference>
<dbReference type="AlphaFoldDB" id="B2J2C1"/>
<sequence>MNTLNYETSVSEVVNIIETASDSVPILVDLDETIFLRNSTQEYLDTLRPRILGWLLLTLLNLLKPWNWLPGKIKGEVSRDWIRVLVVTLFFPWTVILWQWRAKHLAQAYGNTILIDALTKKKNSRVIVATHGFGFIARSLCKHLPVTFNAVITCRFWQGGIDRQKGKYSLVKEILGEDEVSRAIAITDSTDDNPLLASVATPCLVIWPEAKYVSAMANTYIPFLYLERAKRPGVRYFLTKILYDDFTILLLGLSWVNNQPIIHSISMFFLLLSFWCIYELGYIENDIVAEKFEKKPTLSETYQRYKNRVNTWQPWVWALAFAVPGILILELTKIVSSNVSLVAKVSAIDLKTALIDMASWIGLLLVVRVTFFIYNYIDKQTRSWLHLVLQAYKCFGFLVVTKTNIIGSMLFASQVISRWIPYFVHRYSKSEWLKELPNEILRAFVFVFLVIAIALGTQNIFILVSWQTLVIFIWYTYRARHRLWKVVREIHPISKDMWDTKN</sequence>
<evidence type="ECO:0000313" key="2">
    <source>
        <dbReference type="EMBL" id="ACC78813.1"/>
    </source>
</evidence>
<feature type="transmembrane region" description="Helical" evidence="1">
    <location>
        <begin position="357"/>
        <end position="377"/>
    </location>
</feature>
<evidence type="ECO:0000313" key="3">
    <source>
        <dbReference type="Proteomes" id="UP000001191"/>
    </source>
</evidence>
<organism evidence="2 3">
    <name type="scientific">Nostoc punctiforme (strain ATCC 29133 / PCC 73102)</name>
    <dbReference type="NCBI Taxonomy" id="63737"/>
    <lineage>
        <taxon>Bacteria</taxon>
        <taxon>Bacillati</taxon>
        <taxon>Cyanobacteriota</taxon>
        <taxon>Cyanophyceae</taxon>
        <taxon>Nostocales</taxon>
        <taxon>Nostocaceae</taxon>
        <taxon>Nostoc</taxon>
    </lineage>
</organism>
<feature type="transmembrane region" description="Helical" evidence="1">
    <location>
        <begin position="460"/>
        <end position="477"/>
    </location>
</feature>
<dbReference type="EMBL" id="CP001037">
    <property type="protein sequence ID" value="ACC78813.1"/>
    <property type="molecule type" value="Genomic_DNA"/>
</dbReference>
<feature type="transmembrane region" description="Helical" evidence="1">
    <location>
        <begin position="315"/>
        <end position="337"/>
    </location>
</feature>
<keyword evidence="3" id="KW-1185">Reference proteome</keyword>
<keyword evidence="1" id="KW-0812">Transmembrane</keyword>
<protein>
    <recommendedName>
        <fullName evidence="4">Haloacid dehalogenase-like hydrolase</fullName>
    </recommendedName>
</protein>
<dbReference type="InterPro" id="IPR036412">
    <property type="entry name" value="HAD-like_sf"/>
</dbReference>
<dbReference type="eggNOG" id="COG0560">
    <property type="taxonomic scope" value="Bacteria"/>
</dbReference>
<keyword evidence="1" id="KW-1133">Transmembrane helix</keyword>
<keyword evidence="1" id="KW-0472">Membrane</keyword>
<dbReference type="STRING" id="63737.Npun_R0010"/>
<dbReference type="InterPro" id="IPR023214">
    <property type="entry name" value="HAD_sf"/>
</dbReference>
<reference evidence="2 3" key="2">
    <citation type="journal article" date="2013" name="Plant Physiol.">
        <title>A Nostoc punctiforme Sugar Transporter Necessary to Establish a Cyanobacterium-Plant Symbiosis.</title>
        <authorList>
            <person name="Ekman M."/>
            <person name="Picossi S."/>
            <person name="Campbell E.L."/>
            <person name="Meeks J.C."/>
            <person name="Flores E."/>
        </authorList>
    </citation>
    <scope>NUCLEOTIDE SEQUENCE [LARGE SCALE GENOMIC DNA]</scope>
    <source>
        <strain evidence="3">ATCC 29133 / PCC 73102</strain>
    </source>
</reference>
<feature type="transmembrane region" description="Helical" evidence="1">
    <location>
        <begin position="261"/>
        <end position="281"/>
    </location>
</feature>
<proteinExistence type="predicted"/>
<dbReference type="Gene3D" id="3.40.50.1000">
    <property type="entry name" value="HAD superfamily/HAD-like"/>
    <property type="match status" value="1"/>
</dbReference>
<dbReference type="RefSeq" id="WP_012406842.1">
    <property type="nucleotide sequence ID" value="NC_010628.1"/>
</dbReference>